<accession>S1SI53</accession>
<gene>
    <name evidence="1" type="ORF">TCM_045894</name>
</gene>
<dbReference type="Gramene" id="EOY20342">
    <property type="protein sequence ID" value="EOY20342"/>
    <property type="gene ID" value="TCM_045894"/>
</dbReference>
<keyword evidence="2" id="KW-1185">Reference proteome</keyword>
<organism evidence="1 2">
    <name type="scientific">Theobroma cacao</name>
    <name type="common">Cacao</name>
    <name type="synonym">Cocoa</name>
    <dbReference type="NCBI Taxonomy" id="3641"/>
    <lineage>
        <taxon>Eukaryota</taxon>
        <taxon>Viridiplantae</taxon>
        <taxon>Streptophyta</taxon>
        <taxon>Embryophyta</taxon>
        <taxon>Tracheophyta</taxon>
        <taxon>Spermatophyta</taxon>
        <taxon>Magnoliopsida</taxon>
        <taxon>eudicotyledons</taxon>
        <taxon>Gunneridae</taxon>
        <taxon>Pentapetalae</taxon>
        <taxon>rosids</taxon>
        <taxon>malvids</taxon>
        <taxon>Malvales</taxon>
        <taxon>Malvaceae</taxon>
        <taxon>Byttnerioideae</taxon>
        <taxon>Theobroma</taxon>
    </lineage>
</organism>
<name>S1SI53_THECC</name>
<evidence type="ECO:0000313" key="2">
    <source>
        <dbReference type="Proteomes" id="UP000026915"/>
    </source>
</evidence>
<protein>
    <submittedName>
        <fullName evidence="1">Uncharacterized protein</fullName>
    </submittedName>
</protein>
<dbReference type="HOGENOM" id="CLU_2296823_0_0_1"/>
<evidence type="ECO:0000313" key="1">
    <source>
        <dbReference type="EMBL" id="EOY20342.1"/>
    </source>
</evidence>
<dbReference type="InParanoid" id="S1SI53"/>
<proteinExistence type="predicted"/>
<reference evidence="1 2" key="1">
    <citation type="journal article" date="2013" name="Genome Biol.">
        <title>The genome sequence of the most widely cultivated cacao type and its use to identify candidate genes regulating pod color.</title>
        <authorList>
            <person name="Motamayor J.C."/>
            <person name="Mockaitis K."/>
            <person name="Schmutz J."/>
            <person name="Haiminen N."/>
            <person name="Iii D.L."/>
            <person name="Cornejo O."/>
            <person name="Findley S.D."/>
            <person name="Zheng P."/>
            <person name="Utro F."/>
            <person name="Royaert S."/>
            <person name="Saski C."/>
            <person name="Jenkins J."/>
            <person name="Podicheti R."/>
            <person name="Zhao M."/>
            <person name="Scheffler B.E."/>
            <person name="Stack J.C."/>
            <person name="Feltus F.A."/>
            <person name="Mustiga G.M."/>
            <person name="Amores F."/>
            <person name="Phillips W."/>
            <person name="Marelli J.P."/>
            <person name="May G.D."/>
            <person name="Shapiro H."/>
            <person name="Ma J."/>
            <person name="Bustamante C.D."/>
            <person name="Schnell R.J."/>
            <person name="Main D."/>
            <person name="Gilbert D."/>
            <person name="Parida L."/>
            <person name="Kuhn D.N."/>
        </authorList>
    </citation>
    <scope>NUCLEOTIDE SEQUENCE [LARGE SCALE GENOMIC DNA]</scope>
    <source>
        <strain evidence="2">cv. Matina 1-6</strain>
    </source>
</reference>
<dbReference type="EMBL" id="KE133048">
    <property type="protein sequence ID" value="EOY20342.1"/>
    <property type="molecule type" value="Genomic_DNA"/>
</dbReference>
<sequence length="101" mass="11349">MMMVGIDHYPPKWGGTTQRLWVKLIYHSNSALGILDSEDQITTCLDRINQCHGDMIHSSFLVGDLVATCSLEVELSSADKLVSIYVMFMDIEHVYDDVANV</sequence>
<dbReference type="Proteomes" id="UP000026915">
    <property type="component" value="Unassembled WGS sequence"/>
</dbReference>
<dbReference type="AlphaFoldDB" id="S1SI53"/>